<proteinExistence type="predicted"/>
<evidence type="ECO:0000256" key="1">
    <source>
        <dbReference type="SAM" id="MobiDB-lite"/>
    </source>
</evidence>
<sequence>MRNSCKWWKNEATWWTPSKLMSQEVGLLLTADTGRKVCLIRKDNTFPRKSPQEDIKNESGARSEADAPVSYVGYPGSEKGIRVSRNLPNPFVVVVS</sequence>
<protein>
    <submittedName>
        <fullName evidence="2">Uncharacterized protein</fullName>
    </submittedName>
</protein>
<evidence type="ECO:0000313" key="3">
    <source>
        <dbReference type="Proteomes" id="UP001235939"/>
    </source>
</evidence>
<evidence type="ECO:0000313" key="2">
    <source>
        <dbReference type="EMBL" id="UYV73937.1"/>
    </source>
</evidence>
<feature type="compositionally biased region" description="Basic and acidic residues" evidence="1">
    <location>
        <begin position="47"/>
        <end position="65"/>
    </location>
</feature>
<gene>
    <name evidence="2" type="ORF">LAZ67_11001528</name>
</gene>
<feature type="region of interest" description="Disordered" evidence="1">
    <location>
        <begin position="47"/>
        <end position="69"/>
    </location>
</feature>
<dbReference type="EMBL" id="CP092873">
    <property type="protein sequence ID" value="UYV73937.1"/>
    <property type="molecule type" value="Genomic_DNA"/>
</dbReference>
<reference evidence="2 3" key="1">
    <citation type="submission" date="2022-01" db="EMBL/GenBank/DDBJ databases">
        <title>A chromosomal length assembly of Cordylochernes scorpioides.</title>
        <authorList>
            <person name="Zeh D."/>
            <person name="Zeh J."/>
        </authorList>
    </citation>
    <scope>NUCLEOTIDE SEQUENCE [LARGE SCALE GENOMIC DNA]</scope>
    <source>
        <strain evidence="2">IN4F17</strain>
        <tissue evidence="2">Whole Body</tissue>
    </source>
</reference>
<name>A0ABY6L189_9ARAC</name>
<organism evidence="2 3">
    <name type="scientific">Cordylochernes scorpioides</name>
    <dbReference type="NCBI Taxonomy" id="51811"/>
    <lineage>
        <taxon>Eukaryota</taxon>
        <taxon>Metazoa</taxon>
        <taxon>Ecdysozoa</taxon>
        <taxon>Arthropoda</taxon>
        <taxon>Chelicerata</taxon>
        <taxon>Arachnida</taxon>
        <taxon>Pseudoscorpiones</taxon>
        <taxon>Cheliferoidea</taxon>
        <taxon>Chernetidae</taxon>
        <taxon>Cordylochernes</taxon>
    </lineage>
</organism>
<keyword evidence="3" id="KW-1185">Reference proteome</keyword>
<dbReference type="Proteomes" id="UP001235939">
    <property type="component" value="Chromosome 11"/>
</dbReference>
<accession>A0ABY6L189</accession>